<feature type="region of interest" description="Disordered" evidence="5">
    <location>
        <begin position="373"/>
        <end position="394"/>
    </location>
</feature>
<feature type="transmembrane region" description="Helical" evidence="6">
    <location>
        <begin position="55"/>
        <end position="77"/>
    </location>
</feature>
<dbReference type="Proteomes" id="UP000313231">
    <property type="component" value="Unassembled WGS sequence"/>
</dbReference>
<dbReference type="PRINTS" id="PR00834">
    <property type="entry name" value="PROTEASES2C"/>
</dbReference>
<keyword evidence="7" id="KW-0645">Protease</keyword>
<gene>
    <name evidence="7" type="ORF">FHP29_18780</name>
</gene>
<keyword evidence="2 6" id="KW-0812">Transmembrane</keyword>
<feature type="transmembrane region" description="Helical" evidence="6">
    <location>
        <begin position="28"/>
        <end position="49"/>
    </location>
</feature>
<dbReference type="PANTHER" id="PTHR43019">
    <property type="entry name" value="SERINE ENDOPROTEASE DEGS"/>
    <property type="match status" value="1"/>
</dbReference>
<dbReference type="GO" id="GO:0016020">
    <property type="term" value="C:membrane"/>
    <property type="evidence" value="ECO:0007669"/>
    <property type="project" value="UniProtKB-SubCell"/>
</dbReference>
<dbReference type="Gene3D" id="2.40.10.10">
    <property type="entry name" value="Trypsin-like serine proteases"/>
    <property type="match status" value="2"/>
</dbReference>
<dbReference type="Pfam" id="PF02674">
    <property type="entry name" value="Colicin_V"/>
    <property type="match status" value="1"/>
</dbReference>
<evidence type="ECO:0000256" key="1">
    <source>
        <dbReference type="ARBA" id="ARBA00004141"/>
    </source>
</evidence>
<keyword evidence="7" id="KW-0378">Hydrolase</keyword>
<evidence type="ECO:0000256" key="6">
    <source>
        <dbReference type="SAM" id="Phobius"/>
    </source>
</evidence>
<evidence type="ECO:0000256" key="2">
    <source>
        <dbReference type="ARBA" id="ARBA00022692"/>
    </source>
</evidence>
<dbReference type="NCBIfam" id="NF033740">
    <property type="entry name" value="MarP_fam_protase"/>
    <property type="match status" value="1"/>
</dbReference>
<reference evidence="7 8" key="1">
    <citation type="journal article" date="2016" name="Int. J. Syst. Evol. Microbiol.">
        <title>Nocardioides albidus sp. nov., an actinobacterium isolated from garden soil.</title>
        <authorList>
            <person name="Singh H."/>
            <person name="Du J."/>
            <person name="Trinh H."/>
            <person name="Won K."/>
            <person name="Yang J.E."/>
            <person name="Yin C."/>
            <person name="Kook M."/>
            <person name="Yi T.H."/>
        </authorList>
    </citation>
    <scope>NUCLEOTIDE SEQUENCE [LARGE SCALE GENOMIC DNA]</scope>
    <source>
        <strain evidence="7 8">CCTCC AB 2015297</strain>
    </source>
</reference>
<dbReference type="InterPro" id="IPR047680">
    <property type="entry name" value="MarP-like"/>
</dbReference>
<keyword evidence="4 6" id="KW-0472">Membrane</keyword>
<sequence length="394" mass="40813">MNVLDWLLLILVAAYALSGYWQGFVTGAFATIGLLCGGLGGILLAPLVLSSLEPSLAVSLGALFIVILCASLGQAVLQYAGARVRERITWQPARALDAIGGALLSGLAVLLVAWALGVAISGTRIGPVTSMVRSSVVLSEVNQVLPESAPNALQAFNNVVGNGFFPRYLEPFAPERIVEVAPGPTDLPGTEPVKATRSSVVKIRGANDCGRGVEGTGFVVAPDRVMTNAHVVAGVDDPEVSIGGGTELARVVLYDRDLDVAVLALETDDAPVLELDTKVDAEDPVAIVGYPQDGPFDVQTGRIRAMQNLRSPDIYGEGTVVREVYSLRGLVRPGNSGGPIVTPQGKVAGVVFAASVTDPETGYALTARQVQASVRAGSAPGTEDTEVDTGDCAS</sequence>
<dbReference type="RefSeq" id="WP_139624409.1">
    <property type="nucleotide sequence ID" value="NZ_VDMP01000027.1"/>
</dbReference>
<evidence type="ECO:0000256" key="3">
    <source>
        <dbReference type="ARBA" id="ARBA00022989"/>
    </source>
</evidence>
<feature type="compositionally biased region" description="Acidic residues" evidence="5">
    <location>
        <begin position="383"/>
        <end position="394"/>
    </location>
</feature>
<dbReference type="GO" id="GO:0009403">
    <property type="term" value="P:toxin biosynthetic process"/>
    <property type="evidence" value="ECO:0007669"/>
    <property type="project" value="InterPro"/>
</dbReference>
<evidence type="ECO:0000313" key="7">
    <source>
        <dbReference type="EMBL" id="TNM36221.1"/>
    </source>
</evidence>
<dbReference type="Pfam" id="PF13365">
    <property type="entry name" value="Trypsin_2"/>
    <property type="match status" value="1"/>
</dbReference>
<dbReference type="OrthoDB" id="9766361at2"/>
<dbReference type="InterPro" id="IPR001940">
    <property type="entry name" value="Peptidase_S1C"/>
</dbReference>
<feature type="transmembrane region" description="Helical" evidence="6">
    <location>
        <begin position="6"/>
        <end position="21"/>
    </location>
</feature>
<keyword evidence="8" id="KW-1185">Reference proteome</keyword>
<dbReference type="InterPro" id="IPR009003">
    <property type="entry name" value="Peptidase_S1_PA"/>
</dbReference>
<organism evidence="7 8">
    <name type="scientific">Nocardioides albidus</name>
    <dbReference type="NCBI Taxonomy" id="1517589"/>
    <lineage>
        <taxon>Bacteria</taxon>
        <taxon>Bacillati</taxon>
        <taxon>Actinomycetota</taxon>
        <taxon>Actinomycetes</taxon>
        <taxon>Propionibacteriales</taxon>
        <taxon>Nocardioidaceae</taxon>
        <taxon>Nocardioides</taxon>
    </lineage>
</organism>
<proteinExistence type="predicted"/>
<comment type="caution">
    <text evidence="7">The sequence shown here is derived from an EMBL/GenBank/DDBJ whole genome shotgun (WGS) entry which is preliminary data.</text>
</comment>
<accession>A0A5C4VK74</accession>
<dbReference type="GO" id="GO:0006508">
    <property type="term" value="P:proteolysis"/>
    <property type="evidence" value="ECO:0007669"/>
    <property type="project" value="UniProtKB-KW"/>
</dbReference>
<dbReference type="InterPro" id="IPR003825">
    <property type="entry name" value="Colicin-V_CvpA"/>
</dbReference>
<evidence type="ECO:0000256" key="4">
    <source>
        <dbReference type="ARBA" id="ARBA00023136"/>
    </source>
</evidence>
<dbReference type="PANTHER" id="PTHR43019:SF23">
    <property type="entry name" value="PROTEASE DO-LIKE 5, CHLOROPLASTIC"/>
    <property type="match status" value="1"/>
</dbReference>
<name>A0A5C4VK74_9ACTN</name>
<dbReference type="SUPFAM" id="SSF50494">
    <property type="entry name" value="Trypsin-like serine proteases"/>
    <property type="match status" value="1"/>
</dbReference>
<dbReference type="EMBL" id="VDMP01000027">
    <property type="protein sequence ID" value="TNM36221.1"/>
    <property type="molecule type" value="Genomic_DNA"/>
</dbReference>
<protein>
    <submittedName>
        <fullName evidence="7">MarP family serine protease</fullName>
    </submittedName>
</protein>
<keyword evidence="3 6" id="KW-1133">Transmembrane helix</keyword>
<evidence type="ECO:0000313" key="8">
    <source>
        <dbReference type="Proteomes" id="UP000313231"/>
    </source>
</evidence>
<evidence type="ECO:0000256" key="5">
    <source>
        <dbReference type="SAM" id="MobiDB-lite"/>
    </source>
</evidence>
<dbReference type="GO" id="GO:0004252">
    <property type="term" value="F:serine-type endopeptidase activity"/>
    <property type="evidence" value="ECO:0007669"/>
    <property type="project" value="InterPro"/>
</dbReference>
<comment type="subcellular location">
    <subcellularLocation>
        <location evidence="1">Membrane</location>
        <topology evidence="1">Multi-pass membrane protein</topology>
    </subcellularLocation>
</comment>
<dbReference type="InterPro" id="IPR043504">
    <property type="entry name" value="Peptidase_S1_PA_chymotrypsin"/>
</dbReference>
<dbReference type="AlphaFoldDB" id="A0A5C4VK74"/>
<feature type="transmembrane region" description="Helical" evidence="6">
    <location>
        <begin position="98"/>
        <end position="120"/>
    </location>
</feature>